<comment type="subcellular location">
    <subcellularLocation>
        <location evidence="1">Membrane</location>
        <topology evidence="1">Single-pass type I membrane protein</topology>
    </subcellularLocation>
</comment>
<dbReference type="GO" id="GO:0016020">
    <property type="term" value="C:membrane"/>
    <property type="evidence" value="ECO:0007669"/>
    <property type="project" value="UniProtKB-SubCell"/>
</dbReference>
<dbReference type="Pfam" id="PF13947">
    <property type="entry name" value="GUB_WAK_bind"/>
    <property type="match status" value="1"/>
</dbReference>
<dbReference type="AlphaFoldDB" id="A0AAV1S3T6"/>
<keyword evidence="2" id="KW-0723">Serine/threonine-protein kinase</keyword>
<gene>
    <name evidence="10" type="ORF">DCAF_LOCUS18478</name>
</gene>
<dbReference type="GO" id="GO:0004674">
    <property type="term" value="F:protein serine/threonine kinase activity"/>
    <property type="evidence" value="ECO:0007669"/>
    <property type="project" value="UniProtKB-KW"/>
</dbReference>
<feature type="signal peptide" evidence="7">
    <location>
        <begin position="1"/>
        <end position="23"/>
    </location>
</feature>
<evidence type="ECO:0000259" key="8">
    <source>
        <dbReference type="Pfam" id="PF08488"/>
    </source>
</evidence>
<keyword evidence="11" id="KW-1185">Reference proteome</keyword>
<keyword evidence="2" id="KW-0418">Kinase</keyword>
<comment type="caution">
    <text evidence="10">The sequence shown here is derived from an EMBL/GenBank/DDBJ whole genome shotgun (WGS) entry which is preliminary data.</text>
</comment>
<proteinExistence type="predicted"/>
<accession>A0AAV1S3T6</accession>
<organism evidence="10 11">
    <name type="scientific">Dovyalis caffra</name>
    <dbReference type="NCBI Taxonomy" id="77055"/>
    <lineage>
        <taxon>Eukaryota</taxon>
        <taxon>Viridiplantae</taxon>
        <taxon>Streptophyta</taxon>
        <taxon>Embryophyta</taxon>
        <taxon>Tracheophyta</taxon>
        <taxon>Spermatophyta</taxon>
        <taxon>Magnoliopsida</taxon>
        <taxon>eudicotyledons</taxon>
        <taxon>Gunneridae</taxon>
        <taxon>Pentapetalae</taxon>
        <taxon>rosids</taxon>
        <taxon>fabids</taxon>
        <taxon>Malpighiales</taxon>
        <taxon>Salicaceae</taxon>
        <taxon>Flacourtieae</taxon>
        <taxon>Dovyalis</taxon>
    </lineage>
</organism>
<keyword evidence="3" id="KW-0808">Transferase</keyword>
<evidence type="ECO:0000256" key="7">
    <source>
        <dbReference type="SAM" id="SignalP"/>
    </source>
</evidence>
<dbReference type="GO" id="GO:0030247">
    <property type="term" value="F:polysaccharide binding"/>
    <property type="evidence" value="ECO:0007669"/>
    <property type="project" value="InterPro"/>
</dbReference>
<evidence type="ECO:0000313" key="10">
    <source>
        <dbReference type="EMBL" id="CAK7345816.1"/>
    </source>
</evidence>
<dbReference type="InterPro" id="IPR013695">
    <property type="entry name" value="WAK"/>
</dbReference>
<evidence type="ECO:0000256" key="3">
    <source>
        <dbReference type="ARBA" id="ARBA00022679"/>
    </source>
</evidence>
<evidence type="ECO:0000256" key="6">
    <source>
        <dbReference type="ARBA" id="ARBA00023180"/>
    </source>
</evidence>
<protein>
    <recommendedName>
        <fullName evidence="12">Wall-associated receptor kinase galacturonan-binding domain-containing protein</fullName>
    </recommendedName>
</protein>
<keyword evidence="4 7" id="KW-0732">Signal</keyword>
<dbReference type="EMBL" id="CAWUPB010001168">
    <property type="protein sequence ID" value="CAK7345816.1"/>
    <property type="molecule type" value="Genomic_DNA"/>
</dbReference>
<evidence type="ECO:0000259" key="9">
    <source>
        <dbReference type="Pfam" id="PF13947"/>
    </source>
</evidence>
<dbReference type="Proteomes" id="UP001314170">
    <property type="component" value="Unassembled WGS sequence"/>
</dbReference>
<evidence type="ECO:0000313" key="11">
    <source>
        <dbReference type="Proteomes" id="UP001314170"/>
    </source>
</evidence>
<evidence type="ECO:0000256" key="5">
    <source>
        <dbReference type="ARBA" id="ARBA00023157"/>
    </source>
</evidence>
<keyword evidence="6" id="KW-0325">Glycoprotein</keyword>
<dbReference type="InterPro" id="IPR025287">
    <property type="entry name" value="WAK_GUB"/>
</dbReference>
<name>A0AAV1S3T6_9ROSI</name>
<feature type="domain" description="Wall-associated receptor kinase galacturonan-binding" evidence="9">
    <location>
        <begin position="31"/>
        <end position="90"/>
    </location>
</feature>
<feature type="chain" id="PRO_5043987715" description="Wall-associated receptor kinase galacturonan-binding domain-containing protein" evidence="7">
    <location>
        <begin position="24"/>
        <end position="336"/>
    </location>
</feature>
<sequence length="336" mass="37373">MAAVESVVFPATLLFWSLLIAEAQIMTRPACQPYCGGIEIPYPFGMKAGCYLEESFKLRCNSTSAAPILTVNGIDLQVRRIWVDDSTIEVDFPIVFANCGGKERNTVVDLEGSPFAFSKWNYFIARGCDNLALMNQNQSTIGGCISICDKNSESAMTTCTGINCCQTKIPSYLKVFNVTLKGVDDGKGKREDTECRYAYLVYQIWINERAYGIGYYGQNEAPYYMRDWDYVPVELDWGIDKRVFESLVKNGSFDNSSYTSHCEILNPSINSTNQSSTVQCSCTAGFGGNPYLDGVCREGASLSFYRRNIKAKMAGLGMLLHFHSIPVRILVAMTKT</sequence>
<evidence type="ECO:0008006" key="12">
    <source>
        <dbReference type="Google" id="ProtNLM"/>
    </source>
</evidence>
<evidence type="ECO:0000256" key="2">
    <source>
        <dbReference type="ARBA" id="ARBA00022527"/>
    </source>
</evidence>
<evidence type="ECO:0000256" key="4">
    <source>
        <dbReference type="ARBA" id="ARBA00022729"/>
    </source>
</evidence>
<dbReference type="PANTHER" id="PTHR33491">
    <property type="entry name" value="OSJNBA0016N04.9 PROTEIN"/>
    <property type="match status" value="1"/>
</dbReference>
<feature type="domain" description="Wall-associated receptor kinase" evidence="8">
    <location>
        <begin position="157"/>
        <end position="240"/>
    </location>
</feature>
<reference evidence="10 11" key="1">
    <citation type="submission" date="2024-01" db="EMBL/GenBank/DDBJ databases">
        <authorList>
            <person name="Waweru B."/>
        </authorList>
    </citation>
    <scope>NUCLEOTIDE SEQUENCE [LARGE SCALE GENOMIC DNA]</scope>
</reference>
<keyword evidence="5" id="KW-1015">Disulfide bond</keyword>
<dbReference type="Pfam" id="PF08488">
    <property type="entry name" value="WAK"/>
    <property type="match status" value="1"/>
</dbReference>
<evidence type="ECO:0000256" key="1">
    <source>
        <dbReference type="ARBA" id="ARBA00004479"/>
    </source>
</evidence>